<dbReference type="EMBL" id="JAMYZR010000026">
    <property type="protein sequence ID" value="MCP1246698.1"/>
    <property type="molecule type" value="Genomic_DNA"/>
</dbReference>
<proteinExistence type="predicted"/>
<dbReference type="RefSeq" id="WP_253550672.1">
    <property type="nucleotide sequence ID" value="NZ_JAMYZR010000026.1"/>
</dbReference>
<name>A0ABT1ETK3_9PROT</name>
<dbReference type="Proteomes" id="UP001523543">
    <property type="component" value="Unassembled WGS sequence"/>
</dbReference>
<protein>
    <recommendedName>
        <fullName evidence="3">Acetyl-CoA carboxylase</fullName>
    </recommendedName>
</protein>
<keyword evidence="2" id="KW-1185">Reference proteome</keyword>
<dbReference type="SUPFAM" id="SSF51230">
    <property type="entry name" value="Single hybrid motif"/>
    <property type="match status" value="1"/>
</dbReference>
<accession>A0ABT1ETK3</accession>
<sequence>MTIPRDENQLIDILTSLVPRMRQHGMVFCDVPLGQAQLKLELAPQKSSETLHYAAPAADVIVQTVDALSPEMGIFAEAVVEEGLHVAEKTILGFVDVGPLRLALEAPVSGTVMLCLVPVNSVVGYHQPVFRIQPD</sequence>
<reference evidence="1 2" key="1">
    <citation type="submission" date="2022-06" db="EMBL/GenBank/DDBJ databases">
        <title>Acetobacer genomes from food samples.</title>
        <authorList>
            <person name="Sombolestani A."/>
        </authorList>
    </citation>
    <scope>NUCLEOTIDE SEQUENCE [LARGE SCALE GENOMIC DNA]</scope>
    <source>
        <strain evidence="1 2">R-83281</strain>
    </source>
</reference>
<evidence type="ECO:0000313" key="1">
    <source>
        <dbReference type="EMBL" id="MCP1246698.1"/>
    </source>
</evidence>
<dbReference type="InterPro" id="IPR011053">
    <property type="entry name" value="Single_hybrid_motif"/>
</dbReference>
<evidence type="ECO:0000313" key="2">
    <source>
        <dbReference type="Proteomes" id="UP001523543"/>
    </source>
</evidence>
<evidence type="ECO:0008006" key="3">
    <source>
        <dbReference type="Google" id="ProtNLM"/>
    </source>
</evidence>
<organism evidence="1 2">
    <name type="scientific">Acetobacter cerevisiae</name>
    <dbReference type="NCBI Taxonomy" id="178900"/>
    <lineage>
        <taxon>Bacteria</taxon>
        <taxon>Pseudomonadati</taxon>
        <taxon>Pseudomonadota</taxon>
        <taxon>Alphaproteobacteria</taxon>
        <taxon>Acetobacterales</taxon>
        <taxon>Acetobacteraceae</taxon>
        <taxon>Acetobacter</taxon>
    </lineage>
</organism>
<comment type="caution">
    <text evidence="1">The sequence shown here is derived from an EMBL/GenBank/DDBJ whole genome shotgun (WGS) entry which is preliminary data.</text>
</comment>
<dbReference type="Gene3D" id="2.40.50.100">
    <property type="match status" value="1"/>
</dbReference>
<gene>
    <name evidence="1" type="ORF">NKW54_12200</name>
</gene>